<proteinExistence type="predicted"/>
<dbReference type="Gene3D" id="2.60.120.430">
    <property type="entry name" value="Galactose-binding lectin"/>
    <property type="match status" value="1"/>
</dbReference>
<dbReference type="PROSITE" id="PS51257">
    <property type="entry name" value="PROKAR_LIPOPROTEIN"/>
    <property type="match status" value="1"/>
</dbReference>
<sequence length="251" mass="28334" precursor="true">MNVSRLSTHSLSVFVAAACFLATFGWESTSQAQPPNLKRLQQQQAEMKRRMEQQAKQAAENAPVLPNDPELLSLHREFIIKAEKLATQYERKKQYDKAREVFEAMNRLVPNLEEAEVGLARMLQIQKTEDKKFTEVQANLGWQDSGVTLQEGIPAMLDVRGTWTLVHETGPEGIEIPNEMRVPDQRVKLGSLIGIIATSPEDLTKGRPFLVRPGHEFKAPKTGRLFFRMYDIDPSDNAGKMAVQIQSTFAE</sequence>
<evidence type="ECO:0000313" key="2">
    <source>
        <dbReference type="EMBL" id="QDT60029.1"/>
    </source>
</evidence>
<feature type="chain" id="PRO_5021841009" evidence="1">
    <location>
        <begin position="33"/>
        <end position="251"/>
    </location>
</feature>
<reference evidence="2 3" key="1">
    <citation type="submission" date="2019-02" db="EMBL/GenBank/DDBJ databases">
        <title>Deep-cultivation of Planctomycetes and their phenomic and genomic characterization uncovers novel biology.</title>
        <authorList>
            <person name="Wiegand S."/>
            <person name="Jogler M."/>
            <person name="Boedeker C."/>
            <person name="Pinto D."/>
            <person name="Vollmers J."/>
            <person name="Rivas-Marin E."/>
            <person name="Kohn T."/>
            <person name="Peeters S.H."/>
            <person name="Heuer A."/>
            <person name="Rast P."/>
            <person name="Oberbeckmann S."/>
            <person name="Bunk B."/>
            <person name="Jeske O."/>
            <person name="Meyerdierks A."/>
            <person name="Storesund J.E."/>
            <person name="Kallscheuer N."/>
            <person name="Luecker S."/>
            <person name="Lage O.M."/>
            <person name="Pohl T."/>
            <person name="Merkel B.J."/>
            <person name="Hornburger P."/>
            <person name="Mueller R.-W."/>
            <person name="Bruemmer F."/>
            <person name="Labrenz M."/>
            <person name="Spormann A.M."/>
            <person name="Op den Camp H."/>
            <person name="Overmann J."/>
            <person name="Amann R."/>
            <person name="Jetten M.S.M."/>
            <person name="Mascher T."/>
            <person name="Medema M.H."/>
            <person name="Devos D.P."/>
            <person name="Kaster A.-K."/>
            <person name="Ovreas L."/>
            <person name="Rohde M."/>
            <person name="Galperin M.Y."/>
            <person name="Jogler C."/>
        </authorList>
    </citation>
    <scope>NUCLEOTIDE SEQUENCE [LARGE SCALE GENOMIC DNA]</scope>
    <source>
        <strain evidence="2 3">SV_7m_r</strain>
    </source>
</reference>
<evidence type="ECO:0000256" key="1">
    <source>
        <dbReference type="SAM" id="SignalP"/>
    </source>
</evidence>
<dbReference type="OrthoDB" id="257747at2"/>
<keyword evidence="3" id="KW-1185">Reference proteome</keyword>
<gene>
    <name evidence="2" type="ORF">SV7mr_25450</name>
</gene>
<feature type="signal peptide" evidence="1">
    <location>
        <begin position="1"/>
        <end position="32"/>
    </location>
</feature>
<dbReference type="EMBL" id="CP036272">
    <property type="protein sequence ID" value="QDT60029.1"/>
    <property type="molecule type" value="Genomic_DNA"/>
</dbReference>
<accession>A0A517SV81</accession>
<evidence type="ECO:0000313" key="3">
    <source>
        <dbReference type="Proteomes" id="UP000315003"/>
    </source>
</evidence>
<dbReference type="AlphaFoldDB" id="A0A517SV81"/>
<keyword evidence="1" id="KW-0732">Signal</keyword>
<dbReference type="Proteomes" id="UP000315003">
    <property type="component" value="Chromosome"/>
</dbReference>
<protein>
    <submittedName>
        <fullName evidence="2">Uncharacterized protein</fullName>
    </submittedName>
</protein>
<dbReference type="RefSeq" id="WP_145272262.1">
    <property type="nucleotide sequence ID" value="NZ_CP036272.1"/>
</dbReference>
<organism evidence="2 3">
    <name type="scientific">Stieleria bergensis</name>
    <dbReference type="NCBI Taxonomy" id="2528025"/>
    <lineage>
        <taxon>Bacteria</taxon>
        <taxon>Pseudomonadati</taxon>
        <taxon>Planctomycetota</taxon>
        <taxon>Planctomycetia</taxon>
        <taxon>Pirellulales</taxon>
        <taxon>Pirellulaceae</taxon>
        <taxon>Stieleria</taxon>
    </lineage>
</organism>
<name>A0A517SV81_9BACT</name>